<keyword evidence="11" id="KW-1185">Reference proteome</keyword>
<dbReference type="Gene3D" id="3.40.50.300">
    <property type="entry name" value="P-loop containing nucleotide triphosphate hydrolases"/>
    <property type="match status" value="1"/>
</dbReference>
<evidence type="ECO:0000313" key="10">
    <source>
        <dbReference type="EMBL" id="GGE62719.1"/>
    </source>
</evidence>
<keyword evidence="7" id="KW-0029">Amino-acid transport</keyword>
<evidence type="ECO:0000256" key="3">
    <source>
        <dbReference type="ARBA" id="ARBA00022448"/>
    </source>
</evidence>
<dbReference type="Proteomes" id="UP000633136">
    <property type="component" value="Unassembled WGS sequence"/>
</dbReference>
<evidence type="ECO:0000256" key="6">
    <source>
        <dbReference type="ARBA" id="ARBA00022840"/>
    </source>
</evidence>
<organism evidence="10 11">
    <name type="scientific">Nesterenkonia cremea</name>
    <dbReference type="NCBI Taxonomy" id="1882340"/>
    <lineage>
        <taxon>Bacteria</taxon>
        <taxon>Bacillati</taxon>
        <taxon>Actinomycetota</taxon>
        <taxon>Actinomycetes</taxon>
        <taxon>Micrococcales</taxon>
        <taxon>Micrococcaceae</taxon>
        <taxon>Nesterenkonia</taxon>
    </lineage>
</organism>
<dbReference type="PANTHER" id="PTHR43166">
    <property type="entry name" value="AMINO ACID IMPORT ATP-BINDING PROTEIN"/>
    <property type="match status" value="1"/>
</dbReference>
<evidence type="ECO:0000256" key="1">
    <source>
        <dbReference type="ARBA" id="ARBA00004202"/>
    </source>
</evidence>
<dbReference type="SMART" id="SM00382">
    <property type="entry name" value="AAA"/>
    <property type="match status" value="1"/>
</dbReference>
<keyword evidence="5" id="KW-0547">Nucleotide-binding</keyword>
<dbReference type="InterPro" id="IPR050086">
    <property type="entry name" value="MetN_ABC_transporter-like"/>
</dbReference>
<dbReference type="GO" id="GO:0016887">
    <property type="term" value="F:ATP hydrolysis activity"/>
    <property type="evidence" value="ECO:0007669"/>
    <property type="project" value="InterPro"/>
</dbReference>
<dbReference type="GO" id="GO:0005524">
    <property type="term" value="F:ATP binding"/>
    <property type="evidence" value="ECO:0007669"/>
    <property type="project" value="UniProtKB-KW"/>
</dbReference>
<dbReference type="AlphaFoldDB" id="A0A917ANK3"/>
<proteinExistence type="inferred from homology"/>
<evidence type="ECO:0000256" key="8">
    <source>
        <dbReference type="ARBA" id="ARBA00023136"/>
    </source>
</evidence>
<name>A0A917ANK3_9MICC</name>
<reference evidence="10" key="1">
    <citation type="journal article" date="2014" name="Int. J. Syst. Evol. Microbiol.">
        <title>Complete genome sequence of Corynebacterium casei LMG S-19264T (=DSM 44701T), isolated from a smear-ripened cheese.</title>
        <authorList>
            <consortium name="US DOE Joint Genome Institute (JGI-PGF)"/>
            <person name="Walter F."/>
            <person name="Albersmeier A."/>
            <person name="Kalinowski J."/>
            <person name="Ruckert C."/>
        </authorList>
    </citation>
    <scope>NUCLEOTIDE SEQUENCE</scope>
    <source>
        <strain evidence="10">CGMCC 1.15388</strain>
    </source>
</reference>
<dbReference type="PIRSF" id="PIRSF039085">
    <property type="entry name" value="ABC_ATPase_HisP"/>
    <property type="match status" value="1"/>
</dbReference>
<evidence type="ECO:0000256" key="2">
    <source>
        <dbReference type="ARBA" id="ARBA00005417"/>
    </source>
</evidence>
<reference evidence="10" key="2">
    <citation type="submission" date="2020-09" db="EMBL/GenBank/DDBJ databases">
        <authorList>
            <person name="Sun Q."/>
            <person name="Zhou Y."/>
        </authorList>
    </citation>
    <scope>NUCLEOTIDE SEQUENCE</scope>
    <source>
        <strain evidence="10">CGMCC 1.15388</strain>
    </source>
</reference>
<dbReference type="SUPFAM" id="SSF52540">
    <property type="entry name" value="P-loop containing nucleoside triphosphate hydrolases"/>
    <property type="match status" value="1"/>
</dbReference>
<accession>A0A917ANK3</accession>
<protein>
    <submittedName>
        <fullName evidence="10">Arginine ABC transporter ATP-binding protein</fullName>
    </submittedName>
</protein>
<dbReference type="PROSITE" id="PS50893">
    <property type="entry name" value="ABC_TRANSPORTER_2"/>
    <property type="match status" value="1"/>
</dbReference>
<dbReference type="EMBL" id="BMIS01000002">
    <property type="protein sequence ID" value="GGE62719.1"/>
    <property type="molecule type" value="Genomic_DNA"/>
</dbReference>
<evidence type="ECO:0000313" key="11">
    <source>
        <dbReference type="Proteomes" id="UP000633136"/>
    </source>
</evidence>
<dbReference type="PANTHER" id="PTHR43166:SF9">
    <property type="entry name" value="GLUTAMATE_ASPARTATE IMPORT ATP-BINDING PROTEIN GLTL"/>
    <property type="match status" value="1"/>
</dbReference>
<evidence type="ECO:0000256" key="4">
    <source>
        <dbReference type="ARBA" id="ARBA00022475"/>
    </source>
</evidence>
<evidence type="ECO:0000256" key="7">
    <source>
        <dbReference type="ARBA" id="ARBA00022970"/>
    </source>
</evidence>
<dbReference type="InterPro" id="IPR003593">
    <property type="entry name" value="AAA+_ATPase"/>
</dbReference>
<dbReference type="InterPro" id="IPR030679">
    <property type="entry name" value="ABC_ATPase_HisP-typ"/>
</dbReference>
<dbReference type="GO" id="GO:0015424">
    <property type="term" value="F:ABC-type amino acid transporter activity"/>
    <property type="evidence" value="ECO:0007669"/>
    <property type="project" value="InterPro"/>
</dbReference>
<dbReference type="InterPro" id="IPR003439">
    <property type="entry name" value="ABC_transporter-like_ATP-bd"/>
</dbReference>
<dbReference type="Pfam" id="PF00005">
    <property type="entry name" value="ABC_tran"/>
    <property type="match status" value="1"/>
</dbReference>
<keyword evidence="3" id="KW-0813">Transport</keyword>
<keyword evidence="4" id="KW-1003">Cell membrane</keyword>
<gene>
    <name evidence="10" type="ORF">GCM10011401_07230</name>
</gene>
<dbReference type="GO" id="GO:0005886">
    <property type="term" value="C:plasma membrane"/>
    <property type="evidence" value="ECO:0007669"/>
    <property type="project" value="UniProtKB-SubCell"/>
</dbReference>
<comment type="similarity">
    <text evidence="2">Belongs to the ABC transporter superfamily.</text>
</comment>
<comment type="subcellular location">
    <subcellularLocation>
        <location evidence="1">Cell membrane</location>
        <topology evidence="1">Peripheral membrane protein</topology>
    </subcellularLocation>
</comment>
<evidence type="ECO:0000259" key="9">
    <source>
        <dbReference type="PROSITE" id="PS50893"/>
    </source>
</evidence>
<dbReference type="InterPro" id="IPR017871">
    <property type="entry name" value="ABC_transporter-like_CS"/>
</dbReference>
<keyword evidence="8" id="KW-0472">Membrane</keyword>
<dbReference type="RefSeq" id="WP_188682760.1">
    <property type="nucleotide sequence ID" value="NZ_BMIS01000002.1"/>
</dbReference>
<feature type="domain" description="ABC transporter" evidence="9">
    <location>
        <begin position="21"/>
        <end position="265"/>
    </location>
</feature>
<comment type="caution">
    <text evidence="10">The sequence shown here is derived from an EMBL/GenBank/DDBJ whole genome shotgun (WGS) entry which is preliminary data.</text>
</comment>
<dbReference type="CDD" id="cd03262">
    <property type="entry name" value="ABC_HisP_GlnQ"/>
    <property type="match status" value="1"/>
</dbReference>
<evidence type="ECO:0000256" key="5">
    <source>
        <dbReference type="ARBA" id="ARBA00022741"/>
    </source>
</evidence>
<keyword evidence="6 10" id="KW-0067">ATP-binding</keyword>
<sequence length="277" mass="30575">MSAAAHDVSTDAVQETLRPVIEVQNLRKVYGGVPALDGVDLQVRPGEVVAVLGPSGSGKSTLVRCIDQLEEIDGGAVFLDGELLGYEQTPGGLRPLSERGRRDQRRLMSMVFQQFNLFPHWTVLRNVMEAPVQVHGLSRDQARQKAVQLLERVGLAEKVLAYPRHLSGGQQQRVAIARAVAVDPRVLLFDEPTSALDPELIGEVLQTIKDLAAGNRTMIVVTHELEFAREVADRCVFMADGRLIEDRPPEEFFTDPRSERLQAFLPRSHGGSGQERS</sequence>
<dbReference type="InterPro" id="IPR027417">
    <property type="entry name" value="P-loop_NTPase"/>
</dbReference>
<dbReference type="PROSITE" id="PS00211">
    <property type="entry name" value="ABC_TRANSPORTER_1"/>
    <property type="match status" value="1"/>
</dbReference>